<proteinExistence type="predicted"/>
<accession>A0A1X0R8E7</accession>
<dbReference type="OrthoDB" id="2284467at2759"/>
<dbReference type="AlphaFoldDB" id="A0A1X0R8E7"/>
<sequence length="49" mass="5557">ILPGYYTLCVYIANVILYSIVVRHSITGSDCPATFFFTNDYSMISIARF</sequence>
<dbReference type="Proteomes" id="UP000242414">
    <property type="component" value="Unassembled WGS sequence"/>
</dbReference>
<gene>
    <name evidence="1" type="ORF">BCV72DRAFT_324324</name>
</gene>
<organism evidence="1">
    <name type="scientific">Rhizopus microsporus var. microsporus</name>
    <dbReference type="NCBI Taxonomy" id="86635"/>
    <lineage>
        <taxon>Eukaryota</taxon>
        <taxon>Fungi</taxon>
        <taxon>Fungi incertae sedis</taxon>
        <taxon>Mucoromycota</taxon>
        <taxon>Mucoromycotina</taxon>
        <taxon>Mucoromycetes</taxon>
        <taxon>Mucorales</taxon>
        <taxon>Mucorineae</taxon>
        <taxon>Rhizopodaceae</taxon>
        <taxon>Rhizopus</taxon>
    </lineage>
</organism>
<reference evidence="1" key="1">
    <citation type="journal article" date="2016" name="Proc. Natl. Acad. Sci. U.S.A.">
        <title>Lipid metabolic changes in an early divergent fungus govern the establishment of a mutualistic symbiosis with endobacteria.</title>
        <authorList>
            <person name="Lastovetsky O.A."/>
            <person name="Gaspar M.L."/>
            <person name="Mondo S.J."/>
            <person name="LaButti K.M."/>
            <person name="Sandor L."/>
            <person name="Grigoriev I.V."/>
            <person name="Henry S.A."/>
            <person name="Pawlowska T.E."/>
        </authorList>
    </citation>
    <scope>NUCLEOTIDE SEQUENCE [LARGE SCALE GENOMIC DNA]</scope>
    <source>
        <strain evidence="1">ATCC 52814</strain>
    </source>
</reference>
<evidence type="ECO:0000313" key="1">
    <source>
        <dbReference type="EMBL" id="ORE08246.1"/>
    </source>
</evidence>
<dbReference type="EMBL" id="KV921891">
    <property type="protein sequence ID" value="ORE08246.1"/>
    <property type="molecule type" value="Genomic_DNA"/>
</dbReference>
<feature type="non-terminal residue" evidence="1">
    <location>
        <position position="1"/>
    </location>
</feature>
<protein>
    <submittedName>
        <fullName evidence="1">Uncharacterized protein</fullName>
    </submittedName>
</protein>
<dbReference type="VEuPathDB" id="FungiDB:BCV72DRAFT_324324"/>
<name>A0A1X0R8E7_RHIZD</name>